<evidence type="ECO:0000256" key="1">
    <source>
        <dbReference type="PROSITE-ProRule" id="PRU00042"/>
    </source>
</evidence>
<name>A0A232F5M6_9HYME</name>
<dbReference type="AlphaFoldDB" id="A0A232F5M6"/>
<feature type="chain" id="PRO_5012308284" description="C2H2-type domain-containing protein" evidence="2">
    <location>
        <begin position="21"/>
        <end position="92"/>
    </location>
</feature>
<evidence type="ECO:0000259" key="3">
    <source>
        <dbReference type="PROSITE" id="PS50157"/>
    </source>
</evidence>
<evidence type="ECO:0000256" key="2">
    <source>
        <dbReference type="SAM" id="SignalP"/>
    </source>
</evidence>
<dbReference type="SUPFAM" id="SSF57667">
    <property type="entry name" value="beta-beta-alpha zinc fingers"/>
    <property type="match status" value="1"/>
</dbReference>
<dbReference type="Gene3D" id="3.30.160.60">
    <property type="entry name" value="Classic Zinc Finger"/>
    <property type="match status" value="1"/>
</dbReference>
<dbReference type="InterPro" id="IPR013087">
    <property type="entry name" value="Znf_C2H2_type"/>
</dbReference>
<evidence type="ECO:0000313" key="4">
    <source>
        <dbReference type="EMBL" id="OXU25912.1"/>
    </source>
</evidence>
<reference evidence="4 5" key="1">
    <citation type="journal article" date="2017" name="Curr. Biol.">
        <title>The Evolution of Venom by Co-option of Single-Copy Genes.</title>
        <authorList>
            <person name="Martinson E.O."/>
            <person name="Mrinalini"/>
            <person name="Kelkar Y.D."/>
            <person name="Chang C.H."/>
            <person name="Werren J.H."/>
        </authorList>
    </citation>
    <scope>NUCLEOTIDE SEQUENCE [LARGE SCALE GENOMIC DNA]</scope>
    <source>
        <strain evidence="4 5">Alberta</strain>
        <tissue evidence="4">Whole body</tissue>
    </source>
</reference>
<sequence>MARYTLLDILTYWLPSHATAESESCWRDQQVSRVHVCQQCGKSYAVHRSLWRHQKFECVNSMPKLSCDICNYQSPHKWCIDNHKRKRHSKII</sequence>
<keyword evidence="1" id="KW-0863">Zinc-finger</keyword>
<dbReference type="Proteomes" id="UP000215335">
    <property type="component" value="Unassembled WGS sequence"/>
</dbReference>
<comment type="caution">
    <text evidence="4">The sequence shown here is derived from an EMBL/GenBank/DDBJ whole genome shotgun (WGS) entry which is preliminary data.</text>
</comment>
<keyword evidence="1" id="KW-0862">Zinc</keyword>
<proteinExistence type="predicted"/>
<dbReference type="SMART" id="SM00355">
    <property type="entry name" value="ZnF_C2H2"/>
    <property type="match status" value="2"/>
</dbReference>
<dbReference type="GO" id="GO:0008270">
    <property type="term" value="F:zinc ion binding"/>
    <property type="evidence" value="ECO:0007669"/>
    <property type="project" value="UniProtKB-KW"/>
</dbReference>
<dbReference type="InterPro" id="IPR036236">
    <property type="entry name" value="Znf_C2H2_sf"/>
</dbReference>
<feature type="domain" description="C2H2-type" evidence="3">
    <location>
        <begin position="35"/>
        <end position="65"/>
    </location>
</feature>
<evidence type="ECO:0000313" key="5">
    <source>
        <dbReference type="Proteomes" id="UP000215335"/>
    </source>
</evidence>
<gene>
    <name evidence="4" type="ORF">TSAR_011817</name>
</gene>
<dbReference type="EMBL" id="NNAY01000919">
    <property type="protein sequence ID" value="OXU25912.1"/>
    <property type="molecule type" value="Genomic_DNA"/>
</dbReference>
<dbReference type="PROSITE" id="PS50157">
    <property type="entry name" value="ZINC_FINGER_C2H2_2"/>
    <property type="match status" value="1"/>
</dbReference>
<keyword evidence="1" id="KW-0479">Metal-binding</keyword>
<keyword evidence="2" id="KW-0732">Signal</keyword>
<keyword evidence="5" id="KW-1185">Reference proteome</keyword>
<feature type="signal peptide" evidence="2">
    <location>
        <begin position="1"/>
        <end position="20"/>
    </location>
</feature>
<dbReference type="STRING" id="543379.A0A232F5M6"/>
<dbReference type="OrthoDB" id="10004641at2759"/>
<accession>A0A232F5M6</accession>
<organism evidence="4 5">
    <name type="scientific">Trichomalopsis sarcophagae</name>
    <dbReference type="NCBI Taxonomy" id="543379"/>
    <lineage>
        <taxon>Eukaryota</taxon>
        <taxon>Metazoa</taxon>
        <taxon>Ecdysozoa</taxon>
        <taxon>Arthropoda</taxon>
        <taxon>Hexapoda</taxon>
        <taxon>Insecta</taxon>
        <taxon>Pterygota</taxon>
        <taxon>Neoptera</taxon>
        <taxon>Endopterygota</taxon>
        <taxon>Hymenoptera</taxon>
        <taxon>Apocrita</taxon>
        <taxon>Proctotrupomorpha</taxon>
        <taxon>Chalcidoidea</taxon>
        <taxon>Pteromalidae</taxon>
        <taxon>Pteromalinae</taxon>
        <taxon>Trichomalopsis</taxon>
    </lineage>
</organism>
<protein>
    <recommendedName>
        <fullName evidence="3">C2H2-type domain-containing protein</fullName>
    </recommendedName>
</protein>